<protein>
    <submittedName>
        <fullName evidence="1">Uncharacterized protein</fullName>
    </submittedName>
</protein>
<reference evidence="1" key="1">
    <citation type="journal article" date="2020" name="Fungal Divers.">
        <title>Resolving the Mortierellaceae phylogeny through synthesis of multi-gene phylogenetics and phylogenomics.</title>
        <authorList>
            <person name="Vandepol N."/>
            <person name="Liber J."/>
            <person name="Desiro A."/>
            <person name="Na H."/>
            <person name="Kennedy M."/>
            <person name="Barry K."/>
            <person name="Grigoriev I.V."/>
            <person name="Miller A.N."/>
            <person name="O'Donnell K."/>
            <person name="Stajich J.E."/>
            <person name="Bonito G."/>
        </authorList>
    </citation>
    <scope>NUCLEOTIDE SEQUENCE</scope>
    <source>
        <strain evidence="1">NRRL 6426</strain>
    </source>
</reference>
<accession>A0A9P5V7I8</accession>
<dbReference type="OrthoDB" id="2436654at2759"/>
<evidence type="ECO:0000313" key="1">
    <source>
        <dbReference type="EMBL" id="KAF9143803.1"/>
    </source>
</evidence>
<comment type="caution">
    <text evidence="1">The sequence shown here is derived from an EMBL/GenBank/DDBJ whole genome shotgun (WGS) entry which is preliminary data.</text>
</comment>
<evidence type="ECO:0000313" key="2">
    <source>
        <dbReference type="Proteomes" id="UP000748756"/>
    </source>
</evidence>
<name>A0A9P5V7I8_9FUNG</name>
<sequence>MSRVSHTLETQVELLNIYHYLNNQKEDLPFKFSQYSFGPAIGVDLKQSILQSMLKREQLIRVAAKSPPPGAHYIISRKHLLVEQALLHWL</sequence>
<proteinExistence type="predicted"/>
<keyword evidence="2" id="KW-1185">Reference proteome</keyword>
<dbReference type="AlphaFoldDB" id="A0A9P5V7I8"/>
<gene>
    <name evidence="1" type="ORF">BG015_000300</name>
</gene>
<organism evidence="1 2">
    <name type="scientific">Linnemannia schmuckeri</name>
    <dbReference type="NCBI Taxonomy" id="64567"/>
    <lineage>
        <taxon>Eukaryota</taxon>
        <taxon>Fungi</taxon>
        <taxon>Fungi incertae sedis</taxon>
        <taxon>Mucoromycota</taxon>
        <taxon>Mortierellomycotina</taxon>
        <taxon>Mortierellomycetes</taxon>
        <taxon>Mortierellales</taxon>
        <taxon>Mortierellaceae</taxon>
        <taxon>Linnemannia</taxon>
    </lineage>
</organism>
<dbReference type="EMBL" id="JAAAUQ010001045">
    <property type="protein sequence ID" value="KAF9143803.1"/>
    <property type="molecule type" value="Genomic_DNA"/>
</dbReference>
<dbReference type="Proteomes" id="UP000748756">
    <property type="component" value="Unassembled WGS sequence"/>
</dbReference>